<dbReference type="Proteomes" id="UP000281553">
    <property type="component" value="Unassembled WGS sequence"/>
</dbReference>
<protein>
    <submittedName>
        <fullName evidence="1">Uncharacterized protein</fullName>
    </submittedName>
</protein>
<organism evidence="1 2">
    <name type="scientific">Dibothriocephalus latus</name>
    <name type="common">Fish tapeworm</name>
    <name type="synonym">Diphyllobothrium latum</name>
    <dbReference type="NCBI Taxonomy" id="60516"/>
    <lineage>
        <taxon>Eukaryota</taxon>
        <taxon>Metazoa</taxon>
        <taxon>Spiralia</taxon>
        <taxon>Lophotrochozoa</taxon>
        <taxon>Platyhelminthes</taxon>
        <taxon>Cestoda</taxon>
        <taxon>Eucestoda</taxon>
        <taxon>Diphyllobothriidea</taxon>
        <taxon>Diphyllobothriidae</taxon>
        <taxon>Dibothriocephalus</taxon>
    </lineage>
</organism>
<dbReference type="PANTHER" id="PTHR32387">
    <property type="entry name" value="WU:FJ29H11"/>
    <property type="match status" value="1"/>
</dbReference>
<keyword evidence="2" id="KW-1185">Reference proteome</keyword>
<dbReference type="OrthoDB" id="1262810at2759"/>
<dbReference type="AlphaFoldDB" id="A0A3P7NHN0"/>
<dbReference type="EMBL" id="UYRU01079985">
    <property type="protein sequence ID" value="VDN30651.1"/>
    <property type="molecule type" value="Genomic_DNA"/>
</dbReference>
<reference evidence="1 2" key="1">
    <citation type="submission" date="2018-11" db="EMBL/GenBank/DDBJ databases">
        <authorList>
            <consortium name="Pathogen Informatics"/>
        </authorList>
    </citation>
    <scope>NUCLEOTIDE SEQUENCE [LARGE SCALE GENOMIC DNA]</scope>
</reference>
<dbReference type="PANTHER" id="PTHR32387:SF0">
    <property type="entry name" value="PROTEIN NO VEIN"/>
    <property type="match status" value="1"/>
</dbReference>
<evidence type="ECO:0000313" key="2">
    <source>
        <dbReference type="Proteomes" id="UP000281553"/>
    </source>
</evidence>
<proteinExistence type="predicted"/>
<evidence type="ECO:0000313" key="1">
    <source>
        <dbReference type="EMBL" id="VDN30651.1"/>
    </source>
</evidence>
<gene>
    <name evidence="1" type="ORF">DILT_LOCUS15577</name>
</gene>
<name>A0A3P7NHN0_DIBLA</name>
<dbReference type="InterPro" id="IPR052957">
    <property type="entry name" value="Auxin_embryo_med"/>
</dbReference>
<accession>A0A3P7NHN0</accession>
<sequence length="247" mass="27205">MGSILVPEWINPLFAQTPVPRIASADGGSGGINLSPSSLEPAGTWKTVFRLPLSGSRPSSTATGVCEFARELICPHASIFDYRRLVKTSKRLFSPVGEPSSYLEVVTIEETCLASPNSEVLPPIPTVTNKHQWLVFTRKFRVDPDQLRRLGCHSKVTLKHTSISIGINLSDTSPPTEYPVYAFLPVRSAGFSFLLNADFDLTSSREDVDGTSVWNRWLVGQLPTVFENLLQAIAEVSFAYIFPDVHL</sequence>